<dbReference type="Proteomes" id="UP000814033">
    <property type="component" value="Unassembled WGS sequence"/>
</dbReference>
<reference evidence="1" key="1">
    <citation type="submission" date="2021-02" db="EMBL/GenBank/DDBJ databases">
        <authorList>
            <consortium name="DOE Joint Genome Institute"/>
            <person name="Ahrendt S."/>
            <person name="Looney B.P."/>
            <person name="Miyauchi S."/>
            <person name="Morin E."/>
            <person name="Drula E."/>
            <person name="Courty P.E."/>
            <person name="Chicoki N."/>
            <person name="Fauchery L."/>
            <person name="Kohler A."/>
            <person name="Kuo A."/>
            <person name="Labutti K."/>
            <person name="Pangilinan J."/>
            <person name="Lipzen A."/>
            <person name="Riley R."/>
            <person name="Andreopoulos W."/>
            <person name="He G."/>
            <person name="Johnson J."/>
            <person name="Barry K.W."/>
            <person name="Grigoriev I.V."/>
            <person name="Nagy L."/>
            <person name="Hibbett D."/>
            <person name="Henrissat B."/>
            <person name="Matheny P.B."/>
            <person name="Labbe J."/>
            <person name="Martin F."/>
        </authorList>
    </citation>
    <scope>NUCLEOTIDE SEQUENCE</scope>
    <source>
        <strain evidence="1">FP105234-sp</strain>
    </source>
</reference>
<reference evidence="1" key="2">
    <citation type="journal article" date="2022" name="New Phytol.">
        <title>Evolutionary transition to the ectomycorrhizal habit in the genomes of a hyperdiverse lineage of mushroom-forming fungi.</title>
        <authorList>
            <person name="Looney B."/>
            <person name="Miyauchi S."/>
            <person name="Morin E."/>
            <person name="Drula E."/>
            <person name="Courty P.E."/>
            <person name="Kohler A."/>
            <person name="Kuo A."/>
            <person name="LaButti K."/>
            <person name="Pangilinan J."/>
            <person name="Lipzen A."/>
            <person name="Riley R."/>
            <person name="Andreopoulos W."/>
            <person name="He G."/>
            <person name="Johnson J."/>
            <person name="Nolan M."/>
            <person name="Tritt A."/>
            <person name="Barry K.W."/>
            <person name="Grigoriev I.V."/>
            <person name="Nagy L.G."/>
            <person name="Hibbett D."/>
            <person name="Henrissat B."/>
            <person name="Matheny P.B."/>
            <person name="Labbe J."/>
            <person name="Martin F.M."/>
        </authorList>
    </citation>
    <scope>NUCLEOTIDE SEQUENCE</scope>
    <source>
        <strain evidence="1">FP105234-sp</strain>
    </source>
</reference>
<organism evidence="1 2">
    <name type="scientific">Auriscalpium vulgare</name>
    <dbReference type="NCBI Taxonomy" id="40419"/>
    <lineage>
        <taxon>Eukaryota</taxon>
        <taxon>Fungi</taxon>
        <taxon>Dikarya</taxon>
        <taxon>Basidiomycota</taxon>
        <taxon>Agaricomycotina</taxon>
        <taxon>Agaricomycetes</taxon>
        <taxon>Russulales</taxon>
        <taxon>Auriscalpiaceae</taxon>
        <taxon>Auriscalpium</taxon>
    </lineage>
</organism>
<sequence>MVEFKHLFTLLADEQRYYQQLTLFLDTHAQSSLLSLSAYASAAPPPIARAIIAVAGCLASADDGLRRYAASIEEWIAELRTLNDLEDEEMSNTPNGAERHSGRTPRPLRRVTKSTMARASKQSMPTGSREDLTQQEEFQSAVEAAYEQDRLDALRLEAVKRGLGARCVAMVECGQNWLEVGQAALRVLETVSKARKDRHHWAQAQSSRNHDPTVPGPERSPRRPSPRPSPRRSPASQDLPTWPDNRPHSIIVSSVSSLSLSTLSTPPLSPLLNQPTTLPRTYESQPVAGPSSLKLPLPVPFSSNSDGTSSRVTLPESSPRRSPSEPPSEPQPPSRFASNRRLLQPDGDSSRVTLPDSSTRGSPKLPPSDSQPPTRSASSRRLLQPPPELEGLLAPIDIPGYFSDDESAISVSDGNAPAASGLQQPADGGASSTSQSALSGRSGGVRSLLRGLKGVFKRHEHGCKCEDCVQQGPVDGTGGGGDSGTRVRRDPRDEGRRHALFVDDYIAALEAGQIGNRGVFKGAPETAPRGMQSSSSQVEVGSSSALSSRQQHRRAVSHSQPSRPSPASSPSVASGPVIIRTPADAYNGEARGDGKAPRHVRFSESHAGKQTGASTPF</sequence>
<proteinExistence type="predicted"/>
<evidence type="ECO:0000313" key="2">
    <source>
        <dbReference type="Proteomes" id="UP000814033"/>
    </source>
</evidence>
<keyword evidence="2" id="KW-1185">Reference proteome</keyword>
<name>A0ACB8RGL6_9AGAM</name>
<gene>
    <name evidence="1" type="ORF">FA95DRAFT_1563707</name>
</gene>
<comment type="caution">
    <text evidence="1">The sequence shown here is derived from an EMBL/GenBank/DDBJ whole genome shotgun (WGS) entry which is preliminary data.</text>
</comment>
<evidence type="ECO:0000313" key="1">
    <source>
        <dbReference type="EMBL" id="KAI0043060.1"/>
    </source>
</evidence>
<accession>A0ACB8RGL6</accession>
<dbReference type="EMBL" id="MU276035">
    <property type="protein sequence ID" value="KAI0043060.1"/>
    <property type="molecule type" value="Genomic_DNA"/>
</dbReference>
<protein>
    <submittedName>
        <fullName evidence="1">Uncharacterized protein</fullName>
    </submittedName>
</protein>